<sequence>MWFVFDFEPADQPMVVRLALEDGLVDLVADPGSPQPLHVSGVEVRQPADLNVERAEAIAQELSGVSVQDQAG</sequence>
<dbReference type="EMBL" id="SHKY01000001">
    <property type="protein sequence ID" value="RZU48753.1"/>
    <property type="molecule type" value="Genomic_DNA"/>
</dbReference>
<accession>A0A4Q7ZF54</accession>
<proteinExistence type="predicted"/>
<protein>
    <submittedName>
        <fullName evidence="1">Uncharacterized protein</fullName>
    </submittedName>
</protein>
<evidence type="ECO:0000313" key="1">
    <source>
        <dbReference type="EMBL" id="RZU48753.1"/>
    </source>
</evidence>
<dbReference type="Proteomes" id="UP000292564">
    <property type="component" value="Unassembled WGS sequence"/>
</dbReference>
<comment type="caution">
    <text evidence="1">The sequence shown here is derived from an EMBL/GenBank/DDBJ whole genome shotgun (WGS) entry which is preliminary data.</text>
</comment>
<name>A0A4Q7ZF54_9ACTN</name>
<reference evidence="1 2" key="1">
    <citation type="submission" date="2019-02" db="EMBL/GenBank/DDBJ databases">
        <title>Sequencing the genomes of 1000 actinobacteria strains.</title>
        <authorList>
            <person name="Klenk H.-P."/>
        </authorList>
    </citation>
    <scope>NUCLEOTIDE SEQUENCE [LARGE SCALE GENOMIC DNA]</scope>
    <source>
        <strain evidence="1 2">DSM 45162</strain>
    </source>
</reference>
<gene>
    <name evidence="1" type="ORF">EV385_0477</name>
</gene>
<dbReference type="RefSeq" id="WP_130507950.1">
    <property type="nucleotide sequence ID" value="NZ_SHKY01000001.1"/>
</dbReference>
<evidence type="ECO:0000313" key="2">
    <source>
        <dbReference type="Proteomes" id="UP000292564"/>
    </source>
</evidence>
<keyword evidence="2" id="KW-1185">Reference proteome</keyword>
<organism evidence="1 2">
    <name type="scientific">Krasilnikovia cinnamomea</name>
    <dbReference type="NCBI Taxonomy" id="349313"/>
    <lineage>
        <taxon>Bacteria</taxon>
        <taxon>Bacillati</taxon>
        <taxon>Actinomycetota</taxon>
        <taxon>Actinomycetes</taxon>
        <taxon>Micromonosporales</taxon>
        <taxon>Micromonosporaceae</taxon>
        <taxon>Krasilnikovia</taxon>
    </lineage>
</organism>
<dbReference type="AlphaFoldDB" id="A0A4Q7ZF54"/>